<keyword evidence="10" id="KW-1185">Reference proteome</keyword>
<evidence type="ECO:0000256" key="1">
    <source>
        <dbReference type="ARBA" id="ARBA00010605"/>
    </source>
</evidence>
<dbReference type="Gene3D" id="3.40.5.10">
    <property type="entry name" value="Ribosomal protein L9, N-terminal domain"/>
    <property type="match status" value="1"/>
</dbReference>
<keyword evidence="2 7" id="KW-0699">rRNA-binding</keyword>
<dbReference type="HAMAP" id="MF_00503">
    <property type="entry name" value="Ribosomal_bL9"/>
    <property type="match status" value="1"/>
</dbReference>
<dbReference type="GO" id="GO:0006412">
    <property type="term" value="P:translation"/>
    <property type="evidence" value="ECO:0007669"/>
    <property type="project" value="UniProtKB-UniRule"/>
</dbReference>
<dbReference type="InterPro" id="IPR020069">
    <property type="entry name" value="Ribosomal_bL9_C"/>
</dbReference>
<dbReference type="NCBIfam" id="TIGR00158">
    <property type="entry name" value="L9"/>
    <property type="match status" value="1"/>
</dbReference>
<comment type="function">
    <text evidence="7">Binds to the 23S rRNA.</text>
</comment>
<dbReference type="AlphaFoldDB" id="A0A376CLE1"/>
<dbReference type="Pfam" id="PF01281">
    <property type="entry name" value="Ribosomal_L9_N"/>
    <property type="match status" value="1"/>
</dbReference>
<protein>
    <recommendedName>
        <fullName evidence="6 7">Large ribosomal subunit protein bL9</fullName>
    </recommendedName>
</protein>
<evidence type="ECO:0000256" key="5">
    <source>
        <dbReference type="ARBA" id="ARBA00023274"/>
    </source>
</evidence>
<dbReference type="STRING" id="35756.GCA_001044155_00383"/>
<evidence type="ECO:0000256" key="7">
    <source>
        <dbReference type="HAMAP-Rule" id="MF_00503"/>
    </source>
</evidence>
<dbReference type="GO" id="GO:0019843">
    <property type="term" value="F:rRNA binding"/>
    <property type="evidence" value="ECO:0007669"/>
    <property type="project" value="UniProtKB-UniRule"/>
</dbReference>
<dbReference type="OrthoDB" id="9788336at2"/>
<gene>
    <name evidence="7 9" type="primary">rplI</name>
    <name evidence="9" type="ORF">NCTC11862_00872</name>
</gene>
<dbReference type="PROSITE" id="PS00651">
    <property type="entry name" value="RIBOSOMAL_L9"/>
    <property type="match status" value="1"/>
</dbReference>
<organism evidence="9 10">
    <name type="scientific">Corynebacterium pilosum</name>
    <dbReference type="NCBI Taxonomy" id="35756"/>
    <lineage>
        <taxon>Bacteria</taxon>
        <taxon>Bacillati</taxon>
        <taxon>Actinomycetota</taxon>
        <taxon>Actinomycetes</taxon>
        <taxon>Mycobacteriales</taxon>
        <taxon>Corynebacteriaceae</taxon>
        <taxon>Corynebacterium</taxon>
    </lineage>
</organism>
<dbReference type="Gene3D" id="3.10.430.100">
    <property type="entry name" value="Ribosomal protein L9, C-terminal domain"/>
    <property type="match status" value="1"/>
</dbReference>
<keyword evidence="5 7" id="KW-0687">Ribonucleoprotein</keyword>
<dbReference type="Pfam" id="PF03948">
    <property type="entry name" value="Ribosomal_L9_C"/>
    <property type="match status" value="1"/>
</dbReference>
<dbReference type="EMBL" id="UFXQ01000001">
    <property type="protein sequence ID" value="STC69092.1"/>
    <property type="molecule type" value="Genomic_DNA"/>
</dbReference>
<comment type="similarity">
    <text evidence="1 7">Belongs to the bacterial ribosomal protein bL9 family.</text>
</comment>
<evidence type="ECO:0000256" key="6">
    <source>
        <dbReference type="ARBA" id="ARBA00035292"/>
    </source>
</evidence>
<keyword evidence="4 7" id="KW-0689">Ribosomal protein</keyword>
<evidence type="ECO:0000256" key="3">
    <source>
        <dbReference type="ARBA" id="ARBA00022884"/>
    </source>
</evidence>
<sequence>MKLILTAAVDNLGAPGDIVEVKGGYGRNYLLPRGLAIVATPGAEKQIEGIKRAQEQRAVRDLDHAKELRTQLDELTGVTVKVRTSESGKLFGSVNAGDIADAIKAAGGPAIDKRIIDLPKGHVRKTGNHQVIVNLHDDVEAKVNFAVEGA</sequence>
<evidence type="ECO:0000313" key="9">
    <source>
        <dbReference type="EMBL" id="STC69092.1"/>
    </source>
</evidence>
<accession>A0A376CLE1</accession>
<evidence type="ECO:0000313" key="10">
    <source>
        <dbReference type="Proteomes" id="UP000254467"/>
    </source>
</evidence>
<keyword evidence="3 7" id="KW-0694">RNA-binding</keyword>
<dbReference type="GO" id="GO:1990904">
    <property type="term" value="C:ribonucleoprotein complex"/>
    <property type="evidence" value="ECO:0007669"/>
    <property type="project" value="UniProtKB-KW"/>
</dbReference>
<dbReference type="GO" id="GO:0005840">
    <property type="term" value="C:ribosome"/>
    <property type="evidence" value="ECO:0007669"/>
    <property type="project" value="UniProtKB-KW"/>
</dbReference>
<dbReference type="InterPro" id="IPR009027">
    <property type="entry name" value="Ribosomal_bL9/RNase_H1_N"/>
</dbReference>
<dbReference type="InterPro" id="IPR020594">
    <property type="entry name" value="Ribosomal_bL9_bac/chp"/>
</dbReference>
<dbReference type="InterPro" id="IPR036791">
    <property type="entry name" value="Ribosomal_bL9_C_sf"/>
</dbReference>
<dbReference type="SUPFAM" id="SSF55653">
    <property type="entry name" value="Ribosomal protein L9 C-domain"/>
    <property type="match status" value="1"/>
</dbReference>
<dbReference type="RefSeq" id="WP_018581194.1">
    <property type="nucleotide sequence ID" value="NZ_LDYD01000002.1"/>
</dbReference>
<dbReference type="InterPro" id="IPR036935">
    <property type="entry name" value="Ribosomal_bL9_N_sf"/>
</dbReference>
<reference evidence="9 10" key="1">
    <citation type="submission" date="2018-06" db="EMBL/GenBank/DDBJ databases">
        <authorList>
            <consortium name="Pathogen Informatics"/>
            <person name="Doyle S."/>
        </authorList>
    </citation>
    <scope>NUCLEOTIDE SEQUENCE [LARGE SCALE GENOMIC DNA]</scope>
    <source>
        <strain evidence="9 10">NCTC11862</strain>
    </source>
</reference>
<dbReference type="Proteomes" id="UP000254467">
    <property type="component" value="Unassembled WGS sequence"/>
</dbReference>
<evidence type="ECO:0000256" key="2">
    <source>
        <dbReference type="ARBA" id="ARBA00022730"/>
    </source>
</evidence>
<dbReference type="SUPFAM" id="SSF55658">
    <property type="entry name" value="L9 N-domain-like"/>
    <property type="match status" value="1"/>
</dbReference>
<dbReference type="FunFam" id="3.40.5.10:FF:000003">
    <property type="entry name" value="50S ribosomal protein L9"/>
    <property type="match status" value="1"/>
</dbReference>
<feature type="domain" description="Ribosomal protein L9" evidence="8">
    <location>
        <begin position="13"/>
        <end position="40"/>
    </location>
</feature>
<evidence type="ECO:0000259" key="8">
    <source>
        <dbReference type="PROSITE" id="PS00651"/>
    </source>
</evidence>
<name>A0A376CLE1_9CORY</name>
<dbReference type="InterPro" id="IPR020070">
    <property type="entry name" value="Ribosomal_bL9_N"/>
</dbReference>
<proteinExistence type="inferred from homology"/>
<dbReference type="GO" id="GO:0003735">
    <property type="term" value="F:structural constituent of ribosome"/>
    <property type="evidence" value="ECO:0007669"/>
    <property type="project" value="InterPro"/>
</dbReference>
<dbReference type="PANTHER" id="PTHR21368">
    <property type="entry name" value="50S RIBOSOMAL PROTEIN L9"/>
    <property type="match status" value="1"/>
</dbReference>
<dbReference type="InterPro" id="IPR000244">
    <property type="entry name" value="Ribosomal_bL9"/>
</dbReference>
<evidence type="ECO:0000256" key="4">
    <source>
        <dbReference type="ARBA" id="ARBA00022980"/>
    </source>
</evidence>